<dbReference type="NCBIfam" id="NF003994">
    <property type="entry name" value="PRK05472.2-3"/>
    <property type="match status" value="1"/>
</dbReference>
<evidence type="ECO:0000256" key="7">
    <source>
        <dbReference type="HAMAP-Rule" id="MF_01131"/>
    </source>
</evidence>
<sequence length="214" mass="23703">MIHKEGKTIVIPTAVIKRLPKYHRHLGKLLKKGVEKISSREFGEIVGVSAPQLRQDLNHFGNFGQQGYGYNVEKLYNALAKVMGIEKKSNMVLVGVGNLGQALISATDFKRRGFNLLTAFDINPRLVGMTINGIKVRDIINLDQYVKDNDINIGIIAVPEESAQDVANQLVSAGVKGIWNFAPVDLKVPKEISVENEHLTEGLLRLSFKIKGEM</sequence>
<dbReference type="NCBIfam" id="NF003996">
    <property type="entry name" value="PRK05472.2-5"/>
    <property type="match status" value="1"/>
</dbReference>
<dbReference type="Pfam" id="PF02629">
    <property type="entry name" value="CoA_binding"/>
    <property type="match status" value="1"/>
</dbReference>
<reference evidence="10" key="1">
    <citation type="submission" date="2016-07" db="EMBL/GenBank/DDBJ databases">
        <authorList>
            <person name="Florea S."/>
            <person name="Webb J.S."/>
            <person name="Jaromczyk J."/>
            <person name="Schardl C.L."/>
        </authorList>
    </citation>
    <scope>NUCLEOTIDE SEQUENCE [LARGE SCALE GENOMIC DNA]</scope>
    <source>
        <strain evidence="10">Z6</strain>
    </source>
</reference>
<organism evidence="9 10">
    <name type="scientific">Orenia metallireducens</name>
    <dbReference type="NCBI Taxonomy" id="1413210"/>
    <lineage>
        <taxon>Bacteria</taxon>
        <taxon>Bacillati</taxon>
        <taxon>Bacillota</taxon>
        <taxon>Clostridia</taxon>
        <taxon>Halanaerobiales</taxon>
        <taxon>Halobacteroidaceae</taxon>
        <taxon>Orenia</taxon>
    </lineage>
</organism>
<comment type="subcellular location">
    <subcellularLocation>
        <location evidence="7">Cytoplasm</location>
    </subcellularLocation>
</comment>
<reference evidence="9 10" key="2">
    <citation type="submission" date="2016-08" db="EMBL/GenBank/DDBJ databases">
        <title>Orenia metallireducens sp. nov. strain Z6, a Novel Metal-reducing Firmicute from the Deep Subsurface.</title>
        <authorList>
            <person name="Maxim B.I."/>
            <person name="Kenneth K."/>
            <person name="Flynn T.M."/>
            <person name="Oloughlin E.J."/>
            <person name="Locke R.A."/>
            <person name="Weber J.R."/>
            <person name="Egan S.M."/>
            <person name="Mackie R.I."/>
            <person name="Cann I.K."/>
        </authorList>
    </citation>
    <scope>NUCLEOTIDE SEQUENCE [LARGE SCALE GENOMIC DNA]</scope>
    <source>
        <strain evidence="9 10">Z6</strain>
    </source>
</reference>
<dbReference type="Gene3D" id="3.40.50.720">
    <property type="entry name" value="NAD(P)-binding Rossmann-like Domain"/>
    <property type="match status" value="1"/>
</dbReference>
<dbReference type="Gene3D" id="1.10.10.10">
    <property type="entry name" value="Winged helix-like DNA-binding domain superfamily/Winged helix DNA-binding domain"/>
    <property type="match status" value="1"/>
</dbReference>
<dbReference type="GO" id="GO:0045892">
    <property type="term" value="P:negative regulation of DNA-templated transcription"/>
    <property type="evidence" value="ECO:0007669"/>
    <property type="project" value="InterPro"/>
</dbReference>
<dbReference type="GO" id="GO:0003700">
    <property type="term" value="F:DNA-binding transcription factor activity"/>
    <property type="evidence" value="ECO:0007669"/>
    <property type="project" value="UniProtKB-UniRule"/>
</dbReference>
<keyword evidence="6 7" id="KW-0804">Transcription</keyword>
<protein>
    <recommendedName>
        <fullName evidence="7">Redox-sensing transcriptional repressor Rex</fullName>
    </recommendedName>
</protein>
<dbReference type="HAMAP" id="MF_01131">
    <property type="entry name" value="Rex"/>
    <property type="match status" value="1"/>
</dbReference>
<dbReference type="Pfam" id="PF06971">
    <property type="entry name" value="Put_DNA-bind_N"/>
    <property type="match status" value="1"/>
</dbReference>
<dbReference type="RefSeq" id="WP_068719742.1">
    <property type="nucleotide sequence ID" value="NZ_LWDV01000010.1"/>
</dbReference>
<comment type="subunit">
    <text evidence="7">Homodimer.</text>
</comment>
<dbReference type="InterPro" id="IPR036390">
    <property type="entry name" value="WH_DNA-bd_sf"/>
</dbReference>
<keyword evidence="5 7" id="KW-0238">DNA-binding</keyword>
<dbReference type="Proteomes" id="UP000093514">
    <property type="component" value="Unassembled WGS sequence"/>
</dbReference>
<dbReference type="PANTHER" id="PTHR35786:SF1">
    <property type="entry name" value="REDOX-SENSING TRANSCRIPTIONAL REPRESSOR REX 1"/>
    <property type="match status" value="1"/>
</dbReference>
<feature type="DNA-binding region" description="H-T-H motif" evidence="7">
    <location>
        <begin position="21"/>
        <end position="60"/>
    </location>
</feature>
<feature type="domain" description="CoA-binding" evidence="8">
    <location>
        <begin position="84"/>
        <end position="185"/>
    </location>
</feature>
<dbReference type="SUPFAM" id="SSF46785">
    <property type="entry name" value="Winged helix' DNA-binding domain"/>
    <property type="match status" value="1"/>
</dbReference>
<evidence type="ECO:0000313" key="9">
    <source>
        <dbReference type="EMBL" id="OCL25806.1"/>
    </source>
</evidence>
<keyword evidence="1 7" id="KW-0963">Cytoplasm</keyword>
<dbReference type="AlphaFoldDB" id="A0A1C0A6S4"/>
<dbReference type="NCBIfam" id="NF003990">
    <property type="entry name" value="PRK05472.1-4"/>
    <property type="match status" value="1"/>
</dbReference>
<evidence type="ECO:0000313" key="10">
    <source>
        <dbReference type="Proteomes" id="UP000093514"/>
    </source>
</evidence>
<evidence type="ECO:0000259" key="8">
    <source>
        <dbReference type="SMART" id="SM00881"/>
    </source>
</evidence>
<dbReference type="InterPro" id="IPR022876">
    <property type="entry name" value="Tscrpt_rep_Rex"/>
</dbReference>
<evidence type="ECO:0000256" key="3">
    <source>
        <dbReference type="ARBA" id="ARBA00023015"/>
    </source>
</evidence>
<evidence type="ECO:0000256" key="1">
    <source>
        <dbReference type="ARBA" id="ARBA00022490"/>
    </source>
</evidence>
<comment type="function">
    <text evidence="7">Modulates transcription in response to changes in cellular NADH/NAD(+) redox state.</text>
</comment>
<dbReference type="NCBIfam" id="NF003989">
    <property type="entry name" value="PRK05472.1-3"/>
    <property type="match status" value="1"/>
</dbReference>
<keyword evidence="2 7" id="KW-0678">Repressor</keyword>
<proteinExistence type="inferred from homology"/>
<dbReference type="GO" id="GO:0051775">
    <property type="term" value="P:response to redox state"/>
    <property type="evidence" value="ECO:0007669"/>
    <property type="project" value="InterPro"/>
</dbReference>
<comment type="caution">
    <text evidence="9">The sequence shown here is derived from an EMBL/GenBank/DDBJ whole genome shotgun (WGS) entry which is preliminary data.</text>
</comment>
<keyword evidence="4 7" id="KW-0520">NAD</keyword>
<evidence type="ECO:0000256" key="6">
    <source>
        <dbReference type="ARBA" id="ARBA00023163"/>
    </source>
</evidence>
<dbReference type="SUPFAM" id="SSF51735">
    <property type="entry name" value="NAD(P)-binding Rossmann-fold domains"/>
    <property type="match status" value="1"/>
</dbReference>
<dbReference type="SMART" id="SM00881">
    <property type="entry name" value="CoA_binding"/>
    <property type="match status" value="1"/>
</dbReference>
<dbReference type="GO" id="GO:0005737">
    <property type="term" value="C:cytoplasm"/>
    <property type="evidence" value="ECO:0007669"/>
    <property type="project" value="UniProtKB-SubCell"/>
</dbReference>
<dbReference type="PANTHER" id="PTHR35786">
    <property type="entry name" value="REDOX-SENSING TRANSCRIPTIONAL REPRESSOR REX"/>
    <property type="match status" value="1"/>
</dbReference>
<evidence type="ECO:0000256" key="5">
    <source>
        <dbReference type="ARBA" id="ARBA00023125"/>
    </source>
</evidence>
<comment type="similarity">
    <text evidence="7">Belongs to the transcriptional regulatory Rex family.</text>
</comment>
<accession>A0A1C0A6S4</accession>
<evidence type="ECO:0000256" key="4">
    <source>
        <dbReference type="ARBA" id="ARBA00023027"/>
    </source>
</evidence>
<dbReference type="InterPro" id="IPR036388">
    <property type="entry name" value="WH-like_DNA-bd_sf"/>
</dbReference>
<gene>
    <name evidence="7" type="primary">rex</name>
    <name evidence="9" type="ORF">U472_15945</name>
</gene>
<dbReference type="EMBL" id="LWDV01000010">
    <property type="protein sequence ID" value="OCL25806.1"/>
    <property type="molecule type" value="Genomic_DNA"/>
</dbReference>
<dbReference type="InterPro" id="IPR003781">
    <property type="entry name" value="CoA-bd"/>
</dbReference>
<keyword evidence="10" id="KW-1185">Reference proteome</keyword>
<dbReference type="OrthoDB" id="9784760at2"/>
<dbReference type="GO" id="GO:0003677">
    <property type="term" value="F:DNA binding"/>
    <property type="evidence" value="ECO:0007669"/>
    <property type="project" value="UniProtKB-UniRule"/>
</dbReference>
<name>A0A1C0A6S4_9FIRM</name>
<dbReference type="InterPro" id="IPR058236">
    <property type="entry name" value="Rex_actinobacterial-type"/>
</dbReference>
<dbReference type="InterPro" id="IPR009718">
    <property type="entry name" value="Rex_DNA-bd_C_dom"/>
</dbReference>
<keyword evidence="3 7" id="KW-0805">Transcription regulation</keyword>
<dbReference type="InterPro" id="IPR036291">
    <property type="entry name" value="NAD(P)-bd_dom_sf"/>
</dbReference>
<evidence type="ECO:0000256" key="2">
    <source>
        <dbReference type="ARBA" id="ARBA00022491"/>
    </source>
</evidence>
<dbReference type="NCBIfam" id="NF003995">
    <property type="entry name" value="PRK05472.2-4"/>
    <property type="match status" value="1"/>
</dbReference>
<dbReference type="NCBIfam" id="NF003993">
    <property type="entry name" value="PRK05472.2-2"/>
    <property type="match status" value="1"/>
</dbReference>
<feature type="binding site" evidence="7">
    <location>
        <begin position="95"/>
        <end position="100"/>
    </location>
    <ligand>
        <name>NAD(+)</name>
        <dbReference type="ChEBI" id="CHEBI:57540"/>
    </ligand>
</feature>